<gene>
    <name evidence="12" type="ORF">OG469_07010</name>
</gene>
<name>A0ABZ1W391_9ACTN</name>
<feature type="region of interest" description="Disordered" evidence="10">
    <location>
        <begin position="1"/>
        <end position="51"/>
    </location>
</feature>
<dbReference type="InterPro" id="IPR051536">
    <property type="entry name" value="UDG_Type-4/5"/>
</dbReference>
<keyword evidence="4" id="KW-0378">Hydrolase</keyword>
<dbReference type="PANTHER" id="PTHR33693">
    <property type="entry name" value="TYPE-5 URACIL-DNA GLYCOSYLASE"/>
    <property type="match status" value="1"/>
</dbReference>
<dbReference type="SMART" id="SM00986">
    <property type="entry name" value="UDG"/>
    <property type="match status" value="1"/>
</dbReference>
<dbReference type="InterPro" id="IPR036895">
    <property type="entry name" value="Uracil-DNA_glycosylase-like_sf"/>
</dbReference>
<protein>
    <recommendedName>
        <fullName evidence="9">Type-5 uracil-DNA glycosylase</fullName>
    </recommendedName>
</protein>
<evidence type="ECO:0000256" key="9">
    <source>
        <dbReference type="ARBA" id="ARBA00023887"/>
    </source>
</evidence>
<sequence>MPDQPPPARRTAAGPTRPARPAPDAAADRPDGPDLPGRPAIPADHPGHPEHPAVTAAAAADLAVLDAAVTGCRACPRLVSWREEAARTKRKSYLDWDYWARPIPGFGPPDAPLVLVGLAPAAHGANRTGRIFTGDPSGDLLYAELHRLGLASRPESVRLGDGLELYGVRITDPVRCAPPDNRPTPAERDTCRPWIARELTLLRPHVRAVVALGGFAWQALLPALAAAGWQLPRPRPVFGHGARVSLPAADGGPPLELHGCYHVSPRNTFTGRLTPAMLRDVLRTAARGAGLDPLPEQQ</sequence>
<keyword evidence="6" id="KW-0411">Iron-sulfur</keyword>
<dbReference type="PANTHER" id="PTHR33693:SF3">
    <property type="entry name" value="TYPE-5 URACIL-DNA GLYCOSYLASE"/>
    <property type="match status" value="1"/>
</dbReference>
<evidence type="ECO:0000256" key="7">
    <source>
        <dbReference type="ARBA" id="ARBA00023204"/>
    </source>
</evidence>
<evidence type="ECO:0000256" key="8">
    <source>
        <dbReference type="ARBA" id="ARBA00023779"/>
    </source>
</evidence>
<dbReference type="Pfam" id="PF03167">
    <property type="entry name" value="UDG"/>
    <property type="match status" value="1"/>
</dbReference>
<keyword evidence="13" id="KW-1185">Reference proteome</keyword>
<dbReference type="CDD" id="cd10031">
    <property type="entry name" value="UDG-F5_TTUDGB_like"/>
    <property type="match status" value="1"/>
</dbReference>
<dbReference type="Gene3D" id="3.40.470.10">
    <property type="entry name" value="Uracil-DNA glycosylase-like domain"/>
    <property type="match status" value="1"/>
</dbReference>
<evidence type="ECO:0000256" key="1">
    <source>
        <dbReference type="ARBA" id="ARBA00022485"/>
    </source>
</evidence>
<keyword evidence="7" id="KW-0234">DNA repair</keyword>
<dbReference type="SUPFAM" id="SSF52141">
    <property type="entry name" value="Uracil-DNA glycosylase-like"/>
    <property type="match status" value="1"/>
</dbReference>
<keyword evidence="3" id="KW-0227">DNA damage</keyword>
<comment type="similarity">
    <text evidence="8">Belongs to the uracil-DNA glycosylase (UDG) superfamily. Type 5 (UDGb) family.</text>
</comment>
<evidence type="ECO:0000256" key="3">
    <source>
        <dbReference type="ARBA" id="ARBA00022763"/>
    </source>
</evidence>
<dbReference type="InterPro" id="IPR044147">
    <property type="entry name" value="UdgB-like"/>
</dbReference>
<keyword evidence="5" id="KW-0408">Iron</keyword>
<evidence type="ECO:0000256" key="4">
    <source>
        <dbReference type="ARBA" id="ARBA00022801"/>
    </source>
</evidence>
<organism evidence="12 13">
    <name type="scientific">Kitasatospora herbaricolor</name>
    <dbReference type="NCBI Taxonomy" id="68217"/>
    <lineage>
        <taxon>Bacteria</taxon>
        <taxon>Bacillati</taxon>
        <taxon>Actinomycetota</taxon>
        <taxon>Actinomycetes</taxon>
        <taxon>Kitasatosporales</taxon>
        <taxon>Streptomycetaceae</taxon>
        <taxon>Kitasatospora</taxon>
    </lineage>
</organism>
<reference evidence="12 13" key="1">
    <citation type="submission" date="2022-10" db="EMBL/GenBank/DDBJ databases">
        <title>The complete genomes of actinobacterial strains from the NBC collection.</title>
        <authorList>
            <person name="Joergensen T.S."/>
            <person name="Alvarez Arevalo M."/>
            <person name="Sterndorff E.B."/>
            <person name="Faurdal D."/>
            <person name="Vuksanovic O."/>
            <person name="Mourched A.-S."/>
            <person name="Charusanti P."/>
            <person name="Shaw S."/>
            <person name="Blin K."/>
            <person name="Weber T."/>
        </authorList>
    </citation>
    <scope>NUCLEOTIDE SEQUENCE [LARGE SCALE GENOMIC DNA]</scope>
    <source>
        <strain evidence="12 13">NBC_01247</strain>
    </source>
</reference>
<evidence type="ECO:0000256" key="5">
    <source>
        <dbReference type="ARBA" id="ARBA00023004"/>
    </source>
</evidence>
<feature type="compositionally biased region" description="Low complexity" evidence="10">
    <location>
        <begin position="9"/>
        <end position="25"/>
    </location>
</feature>
<dbReference type="RefSeq" id="WP_329500087.1">
    <property type="nucleotide sequence ID" value="NZ_CP108460.1"/>
</dbReference>
<evidence type="ECO:0000256" key="2">
    <source>
        <dbReference type="ARBA" id="ARBA00022723"/>
    </source>
</evidence>
<dbReference type="SMART" id="SM00987">
    <property type="entry name" value="UreE_C"/>
    <property type="match status" value="1"/>
</dbReference>
<dbReference type="InterPro" id="IPR005122">
    <property type="entry name" value="Uracil-DNA_glycosylase-like"/>
</dbReference>
<dbReference type="Proteomes" id="UP001432014">
    <property type="component" value="Chromosome"/>
</dbReference>
<evidence type="ECO:0000313" key="13">
    <source>
        <dbReference type="Proteomes" id="UP001432014"/>
    </source>
</evidence>
<accession>A0ABZ1W391</accession>
<evidence type="ECO:0000313" key="12">
    <source>
        <dbReference type="EMBL" id="WUS55287.1"/>
    </source>
</evidence>
<keyword evidence="1" id="KW-0004">4Fe-4S</keyword>
<proteinExistence type="inferred from homology"/>
<evidence type="ECO:0000256" key="6">
    <source>
        <dbReference type="ARBA" id="ARBA00023014"/>
    </source>
</evidence>
<feature type="domain" description="Uracil-DNA glycosylase-like" evidence="11">
    <location>
        <begin position="104"/>
        <end position="282"/>
    </location>
</feature>
<evidence type="ECO:0000256" key="10">
    <source>
        <dbReference type="SAM" id="MobiDB-lite"/>
    </source>
</evidence>
<dbReference type="EMBL" id="CP108482">
    <property type="protein sequence ID" value="WUS55287.1"/>
    <property type="molecule type" value="Genomic_DNA"/>
</dbReference>
<evidence type="ECO:0000259" key="11">
    <source>
        <dbReference type="SMART" id="SM00986"/>
    </source>
</evidence>
<keyword evidence="2" id="KW-0479">Metal-binding</keyword>